<reference evidence="4 5" key="1">
    <citation type="journal article" date="2018" name="IMA Fungus">
        <title>IMA Genome-F 9: Draft genome sequence of Annulohypoxylon stygium, Aspergillus mulundensis, Berkeleyomyces basicola (syn. Thielaviopsis basicola), Ceratocystis smalleyi, two Cercospora beticola strains, Coleophoma cylindrospora, Fusarium fracticaudum, Phialophora cf. hyalina, and Morchella septimelata.</title>
        <authorList>
            <person name="Wingfield B.D."/>
            <person name="Bills G.F."/>
            <person name="Dong Y."/>
            <person name="Huang W."/>
            <person name="Nel W.J."/>
            <person name="Swalarsk-Parry B.S."/>
            <person name="Vaghefi N."/>
            <person name="Wilken P.M."/>
            <person name="An Z."/>
            <person name="de Beer Z.W."/>
            <person name="De Vos L."/>
            <person name="Chen L."/>
            <person name="Duong T.A."/>
            <person name="Gao Y."/>
            <person name="Hammerbacher A."/>
            <person name="Kikkert J.R."/>
            <person name="Li Y."/>
            <person name="Li H."/>
            <person name="Li K."/>
            <person name="Li Q."/>
            <person name="Liu X."/>
            <person name="Ma X."/>
            <person name="Naidoo K."/>
            <person name="Pethybridge S.J."/>
            <person name="Sun J."/>
            <person name="Steenkamp E.T."/>
            <person name="van der Nest M.A."/>
            <person name="van Wyk S."/>
            <person name="Wingfield M.J."/>
            <person name="Xiong C."/>
            <person name="Yue Q."/>
            <person name="Zhang X."/>
        </authorList>
    </citation>
    <scope>NUCLEOTIDE SEQUENCE [LARGE SCALE GENOMIC DNA]</scope>
    <source>
        <strain evidence="4 5">BP6252</strain>
    </source>
</reference>
<dbReference type="GO" id="GO:0006508">
    <property type="term" value="P:proteolysis"/>
    <property type="evidence" value="ECO:0007669"/>
    <property type="project" value="UniProtKB-KW"/>
</dbReference>
<evidence type="ECO:0000313" key="5">
    <source>
        <dbReference type="Proteomes" id="UP000256645"/>
    </source>
</evidence>
<organism evidence="4 5">
    <name type="scientific">Coleophoma cylindrospora</name>
    <dbReference type="NCBI Taxonomy" id="1849047"/>
    <lineage>
        <taxon>Eukaryota</taxon>
        <taxon>Fungi</taxon>
        <taxon>Dikarya</taxon>
        <taxon>Ascomycota</taxon>
        <taxon>Pezizomycotina</taxon>
        <taxon>Leotiomycetes</taxon>
        <taxon>Helotiales</taxon>
        <taxon>Dermateaceae</taxon>
        <taxon>Coleophoma</taxon>
    </lineage>
</organism>
<dbReference type="STRING" id="1849047.A0A3D8SFH7"/>
<proteinExistence type="predicted"/>
<dbReference type="EMBL" id="PDLM01000002">
    <property type="protein sequence ID" value="RDW85110.1"/>
    <property type="molecule type" value="Genomic_DNA"/>
</dbReference>
<dbReference type="CDD" id="cd00044">
    <property type="entry name" value="CysPc"/>
    <property type="match status" value="1"/>
</dbReference>
<dbReference type="Gene3D" id="3.90.70.10">
    <property type="entry name" value="Cysteine proteinases"/>
    <property type="match status" value="1"/>
</dbReference>
<feature type="active site" evidence="1 2">
    <location>
        <position position="198"/>
    </location>
</feature>
<dbReference type="AlphaFoldDB" id="A0A3D8SFH7"/>
<evidence type="ECO:0000259" key="3">
    <source>
        <dbReference type="PROSITE" id="PS50203"/>
    </source>
</evidence>
<dbReference type="PANTHER" id="PTHR10183">
    <property type="entry name" value="CALPAIN"/>
    <property type="match status" value="1"/>
</dbReference>
<dbReference type="PROSITE" id="PS50203">
    <property type="entry name" value="CALPAIN_CAT"/>
    <property type="match status" value="1"/>
</dbReference>
<keyword evidence="2" id="KW-0645">Protease</keyword>
<dbReference type="Proteomes" id="UP000256645">
    <property type="component" value="Unassembled WGS sequence"/>
</dbReference>
<keyword evidence="5" id="KW-1185">Reference proteome</keyword>
<evidence type="ECO:0000256" key="2">
    <source>
        <dbReference type="PROSITE-ProRule" id="PRU00239"/>
    </source>
</evidence>
<dbReference type="GO" id="GO:0004198">
    <property type="term" value="F:calcium-dependent cysteine-type endopeptidase activity"/>
    <property type="evidence" value="ECO:0007669"/>
    <property type="project" value="InterPro"/>
</dbReference>
<accession>A0A3D8SFH7</accession>
<dbReference type="SUPFAM" id="SSF54001">
    <property type="entry name" value="Cysteine proteinases"/>
    <property type="match status" value="1"/>
</dbReference>
<keyword evidence="2" id="KW-0788">Thiol protease</keyword>
<feature type="active site" evidence="1 2">
    <location>
        <position position="416"/>
    </location>
</feature>
<name>A0A3D8SFH7_9HELO</name>
<dbReference type="InterPro" id="IPR001300">
    <property type="entry name" value="Peptidase_C2_calpain_cat"/>
</dbReference>
<feature type="active site" evidence="1 2">
    <location>
        <position position="396"/>
    </location>
</feature>
<protein>
    <recommendedName>
        <fullName evidence="3">Calpain catalytic domain-containing protein</fullName>
    </recommendedName>
</protein>
<dbReference type="PANTHER" id="PTHR10183:SF425">
    <property type="entry name" value="CALPAIN-5"/>
    <property type="match status" value="1"/>
</dbReference>
<evidence type="ECO:0000256" key="1">
    <source>
        <dbReference type="PIRSR" id="PIRSR622684-1"/>
    </source>
</evidence>
<dbReference type="OrthoDB" id="424753at2759"/>
<comment type="caution">
    <text evidence="4">The sequence shown here is derived from an EMBL/GenBank/DDBJ whole genome shotgun (WGS) entry which is preliminary data.</text>
</comment>
<dbReference type="Pfam" id="PF00648">
    <property type="entry name" value="Peptidase_C2"/>
    <property type="match status" value="2"/>
</dbReference>
<evidence type="ECO:0000313" key="4">
    <source>
        <dbReference type="EMBL" id="RDW85110.1"/>
    </source>
</evidence>
<gene>
    <name evidence="4" type="ORF">BP6252_02700</name>
</gene>
<dbReference type="SMART" id="SM00230">
    <property type="entry name" value="CysPc"/>
    <property type="match status" value="1"/>
</dbReference>
<dbReference type="InterPro" id="IPR038765">
    <property type="entry name" value="Papain-like_cys_pep_sf"/>
</dbReference>
<dbReference type="InterPro" id="IPR022684">
    <property type="entry name" value="Calpain_cysteine_protease"/>
</dbReference>
<sequence length="736" mass="81383">MALITPTAAPVIQPSSQEIINDFWKANLTPAEAATKPPTVLPSNIYTQLVGKHTPKGDISGQCVTDSYEEAVKECIAKVSAIVKECRRNNLKYTDPHFDLDDFQYCLTPLSAKDDTAASTPENTDDNVITYDVTQKATSTGAPIFWGNIQPASTDAAAAPVSQPACAKRVGDIFEKPQFFIQKDAHIKDIRQGAEGDCWFISSLGCLCTDEKFPHLIEKICPQEARDEKVGVYGFVFYRDGTWVSEVIDDKLYLSAPDYDDCDDSRRSVWDRSHSRLDPEVSREEYRKTFQTGSDALFFGSCADQNETWVPLIEKAFAKTHGDYEAIDGGWPGEGVEDLTGGVTTEMVSADILDKDQLWNEVFLQVNKEFLVSAGTREYGHPDPNELGRQGIEDGHAYSLLRTVEYAGQRLCMVKNPWGETEWNGPWSDGSKQWTPEALTTLNHKFGNEGIFWMPFEDFLRRYVQIWRTRLFTPEWQVTQRWTTLQVPWSGDYNDTKFEFVLSKPSTTVIVLSQLDTRYFGGLTGQYAFQLAFRLHKSGEKVHIVRGYSSGDRSATTEVDLEAGTYEVLLQISGQRDSTLPKVEDVVQHNWLSRREKLMRIGLSYDLANAKGQIDEAASAVKATTSSGVTTTVMESVAPTAQSVASVNAAPSANYGTDVATETAPNDVAATPAPAPVTTVEPWNASCVVGLRVFSVESAATIRVVKPTAAVMGISMTKLDVDDPEKDVTDKAISTT</sequence>
<keyword evidence="2" id="KW-0378">Hydrolase</keyword>
<feature type="domain" description="Calpain catalytic" evidence="3">
    <location>
        <begin position="168"/>
        <end position="472"/>
    </location>
</feature>